<protein>
    <recommendedName>
        <fullName evidence="5">tRNA pseudouridine synthase B</fullName>
        <ecNumber evidence="5">5.4.99.25</ecNumber>
    </recommendedName>
    <alternativeName>
        <fullName evidence="5">tRNA pseudouridine(55) synthase</fullName>
        <shortName evidence="5">Psi55 synthase</shortName>
    </alternativeName>
    <alternativeName>
        <fullName evidence="5">tRNA pseudouridylate synthase</fullName>
    </alternativeName>
    <alternativeName>
        <fullName evidence="5">tRNA-uridine isomerase</fullName>
    </alternativeName>
</protein>
<dbReference type="GO" id="GO:1990481">
    <property type="term" value="P:mRNA pseudouridine synthesis"/>
    <property type="evidence" value="ECO:0007669"/>
    <property type="project" value="TreeGrafter"/>
</dbReference>
<dbReference type="PANTHER" id="PTHR13767">
    <property type="entry name" value="TRNA-PSEUDOURIDINE SYNTHASE"/>
    <property type="match status" value="1"/>
</dbReference>
<dbReference type="InterPro" id="IPR014780">
    <property type="entry name" value="tRNA_psdUridine_synth_TruB"/>
</dbReference>
<dbReference type="RefSeq" id="WP_035808171.1">
    <property type="nucleotide sequence ID" value="NZ_CCSE01000001.1"/>
</dbReference>
<name>A0A078LWK3_9STAP</name>
<feature type="domain" description="Pseudouridine synthase II N-terminal" evidence="6">
    <location>
        <begin position="28"/>
        <end position="183"/>
    </location>
</feature>
<dbReference type="Gene3D" id="3.30.2350.10">
    <property type="entry name" value="Pseudouridine synthase"/>
    <property type="match status" value="1"/>
</dbReference>
<dbReference type="NCBIfam" id="TIGR00431">
    <property type="entry name" value="TruB"/>
    <property type="match status" value="1"/>
</dbReference>
<dbReference type="PANTHER" id="PTHR13767:SF2">
    <property type="entry name" value="PSEUDOURIDYLATE SYNTHASE TRUB1"/>
    <property type="match status" value="1"/>
</dbReference>
<feature type="active site" description="Nucleophile" evidence="5">
    <location>
        <position position="43"/>
    </location>
</feature>
<keyword evidence="9" id="KW-1185">Reference proteome</keyword>
<gene>
    <name evidence="5 8" type="primary">truB</name>
    <name evidence="8" type="ORF">BN1048_00543</name>
</gene>
<dbReference type="InterPro" id="IPR020103">
    <property type="entry name" value="PsdUridine_synth_cat_dom_sf"/>
</dbReference>
<dbReference type="Proteomes" id="UP000044136">
    <property type="component" value="Unassembled WGS sequence"/>
</dbReference>
<evidence type="ECO:0000256" key="4">
    <source>
        <dbReference type="ARBA" id="ARBA00023235"/>
    </source>
</evidence>
<keyword evidence="4 5" id="KW-0413">Isomerase</keyword>
<evidence type="ECO:0000259" key="7">
    <source>
        <dbReference type="Pfam" id="PF16198"/>
    </source>
</evidence>
<dbReference type="FunFam" id="3.30.2350.10:FF:000011">
    <property type="entry name" value="tRNA pseudouridine synthase B"/>
    <property type="match status" value="1"/>
</dbReference>
<reference evidence="8 9" key="1">
    <citation type="submission" date="2014-07" db="EMBL/GenBank/DDBJ databases">
        <authorList>
            <person name="Urmite Genomes Urmite Genomes"/>
        </authorList>
    </citation>
    <scope>NUCLEOTIDE SEQUENCE [LARGE SCALE GENOMIC DNA]</scope>
    <source>
        <strain evidence="8 9">13MG44_air</strain>
    </source>
</reference>
<keyword evidence="3 5" id="KW-0819">tRNA processing</keyword>
<dbReference type="EC" id="5.4.99.25" evidence="5"/>
<dbReference type="InterPro" id="IPR002501">
    <property type="entry name" value="PsdUridine_synth_N"/>
</dbReference>
<evidence type="ECO:0000256" key="1">
    <source>
        <dbReference type="ARBA" id="ARBA00000385"/>
    </source>
</evidence>
<evidence type="ECO:0000256" key="3">
    <source>
        <dbReference type="ARBA" id="ARBA00022694"/>
    </source>
</evidence>
<evidence type="ECO:0000256" key="5">
    <source>
        <dbReference type="HAMAP-Rule" id="MF_01080"/>
    </source>
</evidence>
<dbReference type="Pfam" id="PF01509">
    <property type="entry name" value="TruB_N"/>
    <property type="match status" value="1"/>
</dbReference>
<comment type="function">
    <text evidence="5">Responsible for synthesis of pseudouridine from uracil-55 in the psi GC loop of transfer RNAs.</text>
</comment>
<evidence type="ECO:0000256" key="2">
    <source>
        <dbReference type="ARBA" id="ARBA00005642"/>
    </source>
</evidence>
<dbReference type="SUPFAM" id="SSF55120">
    <property type="entry name" value="Pseudouridine synthase"/>
    <property type="match status" value="1"/>
</dbReference>
<proteinExistence type="inferred from homology"/>
<comment type="catalytic activity">
    <reaction evidence="1 5">
        <text>uridine(55) in tRNA = pseudouridine(55) in tRNA</text>
        <dbReference type="Rhea" id="RHEA:42532"/>
        <dbReference type="Rhea" id="RHEA-COMP:10101"/>
        <dbReference type="Rhea" id="RHEA-COMP:10102"/>
        <dbReference type="ChEBI" id="CHEBI:65314"/>
        <dbReference type="ChEBI" id="CHEBI:65315"/>
        <dbReference type="EC" id="5.4.99.25"/>
    </reaction>
</comment>
<organism evidence="8 9">
    <name type="scientific">Jeotgalicoccus saudimassiliensis</name>
    <dbReference type="NCBI Taxonomy" id="1461582"/>
    <lineage>
        <taxon>Bacteria</taxon>
        <taxon>Bacillati</taxon>
        <taxon>Bacillota</taxon>
        <taxon>Bacilli</taxon>
        <taxon>Bacillales</taxon>
        <taxon>Staphylococcaceae</taxon>
        <taxon>Jeotgalicoccus</taxon>
    </lineage>
</organism>
<dbReference type="OrthoDB" id="9802309at2"/>
<dbReference type="STRING" id="1461582.BN1048_00543"/>
<dbReference type="CDD" id="cd02573">
    <property type="entry name" value="PseudoU_synth_EcTruB"/>
    <property type="match status" value="1"/>
</dbReference>
<evidence type="ECO:0000313" key="8">
    <source>
        <dbReference type="EMBL" id="CDZ99583.1"/>
    </source>
</evidence>
<dbReference type="HOGENOM" id="CLU_032087_0_0_9"/>
<dbReference type="HAMAP" id="MF_01080">
    <property type="entry name" value="TruB_bact"/>
    <property type="match status" value="1"/>
</dbReference>
<sequence>MTNNNIHGVIPVDKPAGMTSHDVIYKMRRVLGTKKVGHTGTLDPAVTGVLPIVIGDATKLTEILQERDKRYSATVTLGYTTDTEDATGKTLESEEVKEGSVTKKDVLAVIEQFKGDYSQTVPLYSSVRVNGRKLYWYAHEGIEVERPSRTVQIKNLELTGDVRYEDGKISFDIDVTCSKGTYIRTLAVDIGKALGYPAHMSYLRRTGSCGFSIEQSIRLDDLRSGAVKAEPIPIIDMLAGMLQHDITDEDLLFQITHGQKVVKSDILTMLGLTELDTILFTRGDMPLGIYKTHPEKPDQLKPSKMFNNVWGTYGNN</sequence>
<dbReference type="eggNOG" id="COG0130">
    <property type="taxonomic scope" value="Bacteria"/>
</dbReference>
<dbReference type="Pfam" id="PF16198">
    <property type="entry name" value="TruB_C_2"/>
    <property type="match status" value="1"/>
</dbReference>
<dbReference type="EMBL" id="CCSE01000001">
    <property type="protein sequence ID" value="CDZ99583.1"/>
    <property type="molecule type" value="Genomic_DNA"/>
</dbReference>
<evidence type="ECO:0000313" key="9">
    <source>
        <dbReference type="Proteomes" id="UP000044136"/>
    </source>
</evidence>
<accession>A0A078LWK3</accession>
<evidence type="ECO:0000259" key="6">
    <source>
        <dbReference type="Pfam" id="PF01509"/>
    </source>
</evidence>
<dbReference type="InterPro" id="IPR032819">
    <property type="entry name" value="TruB_C"/>
</dbReference>
<dbReference type="AlphaFoldDB" id="A0A078LWK3"/>
<dbReference type="GO" id="GO:0031119">
    <property type="term" value="P:tRNA pseudouridine synthesis"/>
    <property type="evidence" value="ECO:0007669"/>
    <property type="project" value="UniProtKB-UniRule"/>
</dbReference>
<feature type="domain" description="tRNA pseudouridylate synthase B C-terminal" evidence="7">
    <location>
        <begin position="184"/>
        <end position="225"/>
    </location>
</feature>
<dbReference type="GO" id="GO:0003723">
    <property type="term" value="F:RNA binding"/>
    <property type="evidence" value="ECO:0007669"/>
    <property type="project" value="InterPro"/>
</dbReference>
<comment type="similarity">
    <text evidence="2 5">Belongs to the pseudouridine synthase TruB family. Type 1 subfamily.</text>
</comment>
<dbReference type="GO" id="GO:0160148">
    <property type="term" value="F:tRNA pseudouridine(55) synthase activity"/>
    <property type="evidence" value="ECO:0007669"/>
    <property type="project" value="UniProtKB-EC"/>
</dbReference>